<protein>
    <submittedName>
        <fullName evidence="1">Uncharacterized protein YfkK (UPF0435 family)</fullName>
    </submittedName>
</protein>
<dbReference type="RefSeq" id="WP_184659940.1">
    <property type="nucleotide sequence ID" value="NZ_CP031518.1"/>
</dbReference>
<dbReference type="Proteomes" id="UP000518887">
    <property type="component" value="Unassembled WGS sequence"/>
</dbReference>
<dbReference type="InterPro" id="IPR025449">
    <property type="entry name" value="JetB"/>
</dbReference>
<sequence length="211" mass="24658">MFEKLELIGNSSSQKEKFSKAANNLLNHCFILKKKEDTRLDYICIKDNKEQFCLVFDLLGYDLRIDEDIGLISISNRNGTGRLQFTKFESIMFLILRLLYLEKRNDLSTNGDNVTVTIQEIRDKYNVLKVKNKQKLDKNSERQIIALFKRYNLIRNLTSDITQGETRIEIYPSIMIAIPNEGITHLYENVKERLTEYEEGDDDADTDEEAE</sequence>
<comment type="caution">
    <text evidence="1">The sequence shown here is derived from an EMBL/GenBank/DDBJ whole genome shotgun (WGS) entry which is preliminary data.</text>
</comment>
<keyword evidence="2" id="KW-1185">Reference proteome</keyword>
<evidence type="ECO:0000313" key="1">
    <source>
        <dbReference type="EMBL" id="MBB5226554.1"/>
    </source>
</evidence>
<dbReference type="AlphaFoldDB" id="A0A7W8G9W3"/>
<accession>A0A7W8G9W3</accession>
<reference evidence="1 2" key="1">
    <citation type="submission" date="2020-08" db="EMBL/GenBank/DDBJ databases">
        <title>Genomic Encyclopedia of Type Strains, Phase IV (KMG-IV): sequencing the most valuable type-strain genomes for metagenomic binning, comparative biology and taxonomic classification.</title>
        <authorList>
            <person name="Goeker M."/>
        </authorList>
    </citation>
    <scope>NUCLEOTIDE SEQUENCE [LARGE SCALE GENOMIC DNA]</scope>
    <source>
        <strain evidence="1 2">DSM 103462</strain>
    </source>
</reference>
<dbReference type="Pfam" id="PF13835">
    <property type="entry name" value="DUF4194"/>
    <property type="match status" value="1"/>
</dbReference>
<evidence type="ECO:0000313" key="2">
    <source>
        <dbReference type="Proteomes" id="UP000518887"/>
    </source>
</evidence>
<proteinExistence type="predicted"/>
<dbReference type="EMBL" id="JACHFQ010000006">
    <property type="protein sequence ID" value="MBB5226554.1"/>
    <property type="molecule type" value="Genomic_DNA"/>
</dbReference>
<gene>
    <name evidence="1" type="ORF">HNP76_001935</name>
</gene>
<name>A0A7W8G9W3_9SPIR</name>
<organism evidence="1 2">
    <name type="scientific">Treponema ruminis</name>
    <dbReference type="NCBI Taxonomy" id="744515"/>
    <lineage>
        <taxon>Bacteria</taxon>
        <taxon>Pseudomonadati</taxon>
        <taxon>Spirochaetota</taxon>
        <taxon>Spirochaetia</taxon>
        <taxon>Spirochaetales</taxon>
        <taxon>Treponemataceae</taxon>
        <taxon>Treponema</taxon>
    </lineage>
</organism>